<reference evidence="1" key="3">
    <citation type="submission" date="2022-06" db="UniProtKB">
        <authorList>
            <consortium name="EnsemblPlants"/>
        </authorList>
    </citation>
    <scope>IDENTIFICATION</scope>
</reference>
<reference evidence="1" key="2">
    <citation type="submission" date="2018-03" db="EMBL/GenBank/DDBJ databases">
        <title>The Triticum urartu genome reveals the dynamic nature of wheat genome evolution.</title>
        <authorList>
            <person name="Ling H."/>
            <person name="Ma B."/>
            <person name="Shi X."/>
            <person name="Liu H."/>
            <person name="Dong L."/>
            <person name="Sun H."/>
            <person name="Cao Y."/>
            <person name="Gao Q."/>
            <person name="Zheng S."/>
            <person name="Li Y."/>
            <person name="Yu Y."/>
            <person name="Du H."/>
            <person name="Qi M."/>
            <person name="Li Y."/>
            <person name="Yu H."/>
            <person name="Cui Y."/>
            <person name="Wang N."/>
            <person name="Chen C."/>
            <person name="Wu H."/>
            <person name="Zhao Y."/>
            <person name="Zhang J."/>
            <person name="Li Y."/>
            <person name="Zhou W."/>
            <person name="Zhang B."/>
            <person name="Hu W."/>
            <person name="Eijk M."/>
            <person name="Tang J."/>
            <person name="Witsenboer H."/>
            <person name="Zhao S."/>
            <person name="Li Z."/>
            <person name="Zhang A."/>
            <person name="Wang D."/>
            <person name="Liang C."/>
        </authorList>
    </citation>
    <scope>NUCLEOTIDE SEQUENCE [LARGE SCALE GENOMIC DNA]</scope>
    <source>
        <strain evidence="1">cv. G1812</strain>
    </source>
</reference>
<evidence type="ECO:0000313" key="2">
    <source>
        <dbReference type="Proteomes" id="UP000015106"/>
    </source>
</evidence>
<evidence type="ECO:0000313" key="1">
    <source>
        <dbReference type="EnsemblPlants" id="TuG1812G0700000371.01.T01.cds422137"/>
    </source>
</evidence>
<name>A0A8R7UX60_TRIUA</name>
<organism evidence="1 2">
    <name type="scientific">Triticum urartu</name>
    <name type="common">Red wild einkorn</name>
    <name type="synonym">Crithodium urartu</name>
    <dbReference type="NCBI Taxonomy" id="4572"/>
    <lineage>
        <taxon>Eukaryota</taxon>
        <taxon>Viridiplantae</taxon>
        <taxon>Streptophyta</taxon>
        <taxon>Embryophyta</taxon>
        <taxon>Tracheophyta</taxon>
        <taxon>Spermatophyta</taxon>
        <taxon>Magnoliopsida</taxon>
        <taxon>Liliopsida</taxon>
        <taxon>Poales</taxon>
        <taxon>Poaceae</taxon>
        <taxon>BOP clade</taxon>
        <taxon>Pooideae</taxon>
        <taxon>Triticodae</taxon>
        <taxon>Triticeae</taxon>
        <taxon>Triticinae</taxon>
        <taxon>Triticum</taxon>
    </lineage>
</organism>
<proteinExistence type="predicted"/>
<dbReference type="AlphaFoldDB" id="A0A8R7UX60"/>
<dbReference type="Proteomes" id="UP000015106">
    <property type="component" value="Chromosome 7"/>
</dbReference>
<dbReference type="Gramene" id="TuG1812G0700000371.01.T01">
    <property type="protein sequence ID" value="TuG1812G0700000371.01.T01.cds422137"/>
    <property type="gene ID" value="TuG1812G0700000371.01"/>
</dbReference>
<protein>
    <submittedName>
        <fullName evidence="1">Uncharacterized protein</fullName>
    </submittedName>
</protein>
<keyword evidence="2" id="KW-1185">Reference proteome</keyword>
<reference evidence="2" key="1">
    <citation type="journal article" date="2013" name="Nature">
        <title>Draft genome of the wheat A-genome progenitor Triticum urartu.</title>
        <authorList>
            <person name="Ling H.Q."/>
            <person name="Zhao S."/>
            <person name="Liu D."/>
            <person name="Wang J."/>
            <person name="Sun H."/>
            <person name="Zhang C."/>
            <person name="Fan H."/>
            <person name="Li D."/>
            <person name="Dong L."/>
            <person name="Tao Y."/>
            <person name="Gao C."/>
            <person name="Wu H."/>
            <person name="Li Y."/>
            <person name="Cui Y."/>
            <person name="Guo X."/>
            <person name="Zheng S."/>
            <person name="Wang B."/>
            <person name="Yu K."/>
            <person name="Liang Q."/>
            <person name="Yang W."/>
            <person name="Lou X."/>
            <person name="Chen J."/>
            <person name="Feng M."/>
            <person name="Jian J."/>
            <person name="Zhang X."/>
            <person name="Luo G."/>
            <person name="Jiang Y."/>
            <person name="Liu J."/>
            <person name="Wang Z."/>
            <person name="Sha Y."/>
            <person name="Zhang B."/>
            <person name="Wu H."/>
            <person name="Tang D."/>
            <person name="Shen Q."/>
            <person name="Xue P."/>
            <person name="Zou S."/>
            <person name="Wang X."/>
            <person name="Liu X."/>
            <person name="Wang F."/>
            <person name="Yang Y."/>
            <person name="An X."/>
            <person name="Dong Z."/>
            <person name="Zhang K."/>
            <person name="Zhang X."/>
            <person name="Luo M.C."/>
            <person name="Dvorak J."/>
            <person name="Tong Y."/>
            <person name="Wang J."/>
            <person name="Yang H."/>
            <person name="Li Z."/>
            <person name="Wang D."/>
            <person name="Zhang A."/>
            <person name="Wang J."/>
        </authorList>
    </citation>
    <scope>NUCLEOTIDE SEQUENCE</scope>
    <source>
        <strain evidence="2">cv. G1812</strain>
    </source>
</reference>
<accession>A0A8R7UX60</accession>
<dbReference type="EnsemblPlants" id="TuG1812G0700000371.01.T01">
    <property type="protein sequence ID" value="TuG1812G0700000371.01.T01.cds422137"/>
    <property type="gene ID" value="TuG1812G0700000371.01"/>
</dbReference>
<sequence>MLRGLQEYLLLLHLNQDQLQQELQLPHLHQLQLLLLGEKGLLQLLQQQ</sequence>